<name>A0A329QBA8_9ACTN</name>
<evidence type="ECO:0000313" key="8">
    <source>
        <dbReference type="Proteomes" id="UP000250462"/>
    </source>
</evidence>
<accession>A0A329QBA8</accession>
<dbReference type="GO" id="GO:1901982">
    <property type="term" value="F:maltose binding"/>
    <property type="evidence" value="ECO:0007669"/>
    <property type="project" value="TreeGrafter"/>
</dbReference>
<dbReference type="GO" id="GO:0055052">
    <property type="term" value="C:ATP-binding cassette (ABC) transporter complex, substrate-binding subunit-containing"/>
    <property type="evidence" value="ECO:0007669"/>
    <property type="project" value="TreeGrafter"/>
</dbReference>
<dbReference type="AlphaFoldDB" id="A0A329QBA8"/>
<reference evidence="7 8" key="1">
    <citation type="submission" date="2018-06" db="EMBL/GenBank/DDBJ databases">
        <title>Phytoactinopolyspora halophila sp. nov., a novel halophilic actinomycete isolated from a saline soil in China.</title>
        <authorList>
            <person name="Tang S.-K."/>
        </authorList>
    </citation>
    <scope>NUCLEOTIDE SEQUENCE [LARGE SCALE GENOMIC DNA]</scope>
    <source>
        <strain evidence="7 8">YIM 96934</strain>
    </source>
</reference>
<dbReference type="PROSITE" id="PS51257">
    <property type="entry name" value="PROKAR_LIPOPROTEIN"/>
    <property type="match status" value="1"/>
</dbReference>
<keyword evidence="3" id="KW-0762">Sugar transport</keyword>
<dbReference type="SUPFAM" id="SSF53850">
    <property type="entry name" value="Periplasmic binding protein-like II"/>
    <property type="match status" value="1"/>
</dbReference>
<dbReference type="EMBL" id="QMIG01000048">
    <property type="protein sequence ID" value="RAW09281.1"/>
    <property type="molecule type" value="Genomic_DNA"/>
</dbReference>
<dbReference type="PANTHER" id="PTHR30061">
    <property type="entry name" value="MALTOSE-BINDING PERIPLASMIC PROTEIN"/>
    <property type="match status" value="1"/>
</dbReference>
<dbReference type="RefSeq" id="WP_112260506.1">
    <property type="nucleotide sequence ID" value="NZ_QMIG01000048.1"/>
</dbReference>
<evidence type="ECO:0000256" key="2">
    <source>
        <dbReference type="ARBA" id="ARBA00022448"/>
    </source>
</evidence>
<comment type="caution">
    <text evidence="7">The sequence shown here is derived from an EMBL/GenBank/DDBJ whole genome shotgun (WGS) entry which is preliminary data.</text>
</comment>
<keyword evidence="8" id="KW-1185">Reference proteome</keyword>
<dbReference type="Pfam" id="PF13416">
    <property type="entry name" value="SBP_bac_8"/>
    <property type="match status" value="1"/>
</dbReference>
<sequence>MGRRSRHGLPAVALGVVMVLAACGSGSDDEASDEATAGGTGNASDEGNDDAEGEPESASEGRLLIWADNQRAPVLEPFAESFGDEYGIEVEVAAIAEDLESRFVEAAISGEGPDVVVTAHDHIGNFVQNGVIDPIDLSEDQRQLFDEVAIDVATFEGQLYAVPYAVENLALVRNTDLAPEVPESIEELVATGQELVDDGEASEIMSLQVGEEGDWYHMYPLVTSAGGYLFGRDDDGEYDPDDLGLDSPETVDAFKRIRELGESGTGALKRSIDGDNSRDFFVNGETAFHVTGPWSIADIRASDVPYEVSAIPGFEGEGPARPFLGVQAFFVASAGQNKALAQELVTNYFSQPDVALALYESEPRPPALLEALEQVSADDPDIAGFSEAARDADPMPLIPEMGAVWEPAGIASASIVGGEDVEPALDAAAETIRSVTD</sequence>
<dbReference type="PRINTS" id="PR00181">
    <property type="entry name" value="MALTOSEBP"/>
</dbReference>
<evidence type="ECO:0000256" key="4">
    <source>
        <dbReference type="ARBA" id="ARBA00022729"/>
    </source>
</evidence>
<keyword evidence="2" id="KW-0813">Transport</keyword>
<feature type="region of interest" description="Disordered" evidence="5">
    <location>
        <begin position="25"/>
        <end position="59"/>
    </location>
</feature>
<dbReference type="PANTHER" id="PTHR30061:SF50">
    <property type="entry name" value="MALTOSE_MALTODEXTRIN-BINDING PERIPLASMIC PROTEIN"/>
    <property type="match status" value="1"/>
</dbReference>
<dbReference type="GO" id="GO:0015768">
    <property type="term" value="P:maltose transport"/>
    <property type="evidence" value="ECO:0007669"/>
    <property type="project" value="TreeGrafter"/>
</dbReference>
<dbReference type="OrthoDB" id="9766758at2"/>
<evidence type="ECO:0000256" key="6">
    <source>
        <dbReference type="SAM" id="SignalP"/>
    </source>
</evidence>
<organism evidence="7 8">
    <name type="scientific">Phytoactinopolyspora halophila</name>
    <dbReference type="NCBI Taxonomy" id="1981511"/>
    <lineage>
        <taxon>Bacteria</taxon>
        <taxon>Bacillati</taxon>
        <taxon>Actinomycetota</taxon>
        <taxon>Actinomycetes</taxon>
        <taxon>Jiangellales</taxon>
        <taxon>Jiangellaceae</taxon>
        <taxon>Phytoactinopolyspora</taxon>
    </lineage>
</organism>
<gene>
    <name evidence="7" type="ORF">DPM12_21930</name>
</gene>
<dbReference type="GO" id="GO:0042956">
    <property type="term" value="P:maltodextrin transmembrane transport"/>
    <property type="evidence" value="ECO:0007669"/>
    <property type="project" value="TreeGrafter"/>
</dbReference>
<protein>
    <submittedName>
        <fullName evidence="7">Maltose ABC transporter substrate-binding protein</fullName>
    </submittedName>
</protein>
<evidence type="ECO:0000256" key="5">
    <source>
        <dbReference type="SAM" id="MobiDB-lite"/>
    </source>
</evidence>
<dbReference type="InterPro" id="IPR006060">
    <property type="entry name" value="Maltose/Cyclodextrin-bd"/>
</dbReference>
<feature type="signal peptide" evidence="6">
    <location>
        <begin position="1"/>
        <end position="21"/>
    </location>
</feature>
<evidence type="ECO:0000313" key="7">
    <source>
        <dbReference type="EMBL" id="RAW09281.1"/>
    </source>
</evidence>
<dbReference type="CDD" id="cd13586">
    <property type="entry name" value="PBP2_Maltose_binding_like"/>
    <property type="match status" value="1"/>
</dbReference>
<dbReference type="Proteomes" id="UP000250462">
    <property type="component" value="Unassembled WGS sequence"/>
</dbReference>
<feature type="compositionally biased region" description="Acidic residues" evidence="5">
    <location>
        <begin position="46"/>
        <end position="57"/>
    </location>
</feature>
<comment type="similarity">
    <text evidence="1">Belongs to the bacterial solute-binding protein 1 family.</text>
</comment>
<evidence type="ECO:0000256" key="1">
    <source>
        <dbReference type="ARBA" id="ARBA00008520"/>
    </source>
</evidence>
<keyword evidence="4 6" id="KW-0732">Signal</keyword>
<dbReference type="GO" id="GO:0015144">
    <property type="term" value="F:carbohydrate transmembrane transporter activity"/>
    <property type="evidence" value="ECO:0007669"/>
    <property type="project" value="InterPro"/>
</dbReference>
<dbReference type="InterPro" id="IPR006059">
    <property type="entry name" value="SBP"/>
</dbReference>
<dbReference type="Gene3D" id="3.40.190.10">
    <property type="entry name" value="Periplasmic binding protein-like II"/>
    <property type="match status" value="2"/>
</dbReference>
<evidence type="ECO:0000256" key="3">
    <source>
        <dbReference type="ARBA" id="ARBA00022597"/>
    </source>
</evidence>
<proteinExistence type="inferred from homology"/>
<feature type="chain" id="PRO_5038839253" evidence="6">
    <location>
        <begin position="22"/>
        <end position="437"/>
    </location>
</feature>